<organism evidence="13 14">
    <name type="scientific">Agrocybe pediades</name>
    <dbReference type="NCBI Taxonomy" id="84607"/>
    <lineage>
        <taxon>Eukaryota</taxon>
        <taxon>Fungi</taxon>
        <taxon>Dikarya</taxon>
        <taxon>Basidiomycota</taxon>
        <taxon>Agaricomycotina</taxon>
        <taxon>Agaricomycetes</taxon>
        <taxon>Agaricomycetidae</taxon>
        <taxon>Agaricales</taxon>
        <taxon>Agaricineae</taxon>
        <taxon>Strophariaceae</taxon>
        <taxon>Agrocybe</taxon>
    </lineage>
</organism>
<evidence type="ECO:0000256" key="11">
    <source>
        <dbReference type="SAM" id="MobiDB-lite"/>
    </source>
</evidence>
<reference evidence="13 14" key="1">
    <citation type="submission" date="2019-12" db="EMBL/GenBank/DDBJ databases">
        <authorList>
            <person name="Floudas D."/>
            <person name="Bentzer J."/>
            <person name="Ahren D."/>
            <person name="Johansson T."/>
            <person name="Persson P."/>
            <person name="Tunlid A."/>
        </authorList>
    </citation>
    <scope>NUCLEOTIDE SEQUENCE [LARGE SCALE GENOMIC DNA]</scope>
    <source>
        <strain evidence="13 14">CBS 102.39</strain>
    </source>
</reference>
<dbReference type="Gene3D" id="1.10.510.10">
    <property type="entry name" value="Transferase(Phosphotransferase) domain 1"/>
    <property type="match status" value="1"/>
</dbReference>
<dbReference type="PANTHER" id="PTHR48012">
    <property type="entry name" value="STERILE20-LIKE KINASE, ISOFORM B-RELATED"/>
    <property type="match status" value="1"/>
</dbReference>
<dbReference type="InterPro" id="IPR011009">
    <property type="entry name" value="Kinase-like_dom_sf"/>
</dbReference>
<evidence type="ECO:0000256" key="9">
    <source>
        <dbReference type="ARBA" id="ARBA00048679"/>
    </source>
</evidence>
<feature type="region of interest" description="Disordered" evidence="11">
    <location>
        <begin position="642"/>
        <end position="684"/>
    </location>
</feature>
<evidence type="ECO:0000256" key="1">
    <source>
        <dbReference type="ARBA" id="ARBA00008874"/>
    </source>
</evidence>
<evidence type="ECO:0000256" key="2">
    <source>
        <dbReference type="ARBA" id="ARBA00012513"/>
    </source>
</evidence>
<dbReference type="FunFam" id="3.30.200.20:FF:000040">
    <property type="entry name" value="Dual specificity mitogen-activated protein kinase kinase"/>
    <property type="match status" value="1"/>
</dbReference>
<keyword evidence="6" id="KW-0418">Kinase</keyword>
<dbReference type="PROSITE" id="PS00107">
    <property type="entry name" value="PROTEIN_KINASE_ATP"/>
    <property type="match status" value="1"/>
</dbReference>
<dbReference type="InterPro" id="IPR050629">
    <property type="entry name" value="STE20/SPS1-PAK"/>
</dbReference>
<dbReference type="PROSITE" id="PS00108">
    <property type="entry name" value="PROTEIN_KINASE_ST"/>
    <property type="match status" value="1"/>
</dbReference>
<feature type="binding site" evidence="10">
    <location>
        <position position="39"/>
    </location>
    <ligand>
        <name>ATP</name>
        <dbReference type="ChEBI" id="CHEBI:30616"/>
    </ligand>
</feature>
<protein>
    <recommendedName>
        <fullName evidence="2">non-specific serine/threonine protein kinase</fullName>
        <ecNumber evidence="2">2.7.11.1</ecNumber>
    </recommendedName>
</protein>
<dbReference type="GO" id="GO:0004674">
    <property type="term" value="F:protein serine/threonine kinase activity"/>
    <property type="evidence" value="ECO:0007669"/>
    <property type="project" value="UniProtKB-KW"/>
</dbReference>
<evidence type="ECO:0000256" key="4">
    <source>
        <dbReference type="ARBA" id="ARBA00022679"/>
    </source>
</evidence>
<comment type="catalytic activity">
    <reaction evidence="8">
        <text>L-threonyl-[protein] + ATP = O-phospho-L-threonyl-[protein] + ADP + H(+)</text>
        <dbReference type="Rhea" id="RHEA:46608"/>
        <dbReference type="Rhea" id="RHEA-COMP:11060"/>
        <dbReference type="Rhea" id="RHEA-COMP:11605"/>
        <dbReference type="ChEBI" id="CHEBI:15378"/>
        <dbReference type="ChEBI" id="CHEBI:30013"/>
        <dbReference type="ChEBI" id="CHEBI:30616"/>
        <dbReference type="ChEBI" id="CHEBI:61977"/>
        <dbReference type="ChEBI" id="CHEBI:456216"/>
        <dbReference type="EC" id="2.7.11.1"/>
    </reaction>
</comment>
<keyword evidence="5 10" id="KW-0547">Nucleotide-binding</keyword>
<evidence type="ECO:0000256" key="3">
    <source>
        <dbReference type="ARBA" id="ARBA00022527"/>
    </source>
</evidence>
<name>A0A8H4R096_9AGAR</name>
<dbReference type="Pfam" id="PF00069">
    <property type="entry name" value="Pkinase"/>
    <property type="match status" value="1"/>
</dbReference>
<feature type="domain" description="Protein kinase" evidence="12">
    <location>
        <begin position="10"/>
        <end position="266"/>
    </location>
</feature>
<dbReference type="GO" id="GO:0005524">
    <property type="term" value="F:ATP binding"/>
    <property type="evidence" value="ECO:0007669"/>
    <property type="project" value="UniProtKB-UniRule"/>
</dbReference>
<keyword evidence="7 10" id="KW-0067">ATP-binding</keyword>
<dbReference type="EC" id="2.7.11.1" evidence="2"/>
<keyword evidence="4" id="KW-0808">Transferase</keyword>
<feature type="region of interest" description="Disordered" evidence="11">
    <location>
        <begin position="325"/>
        <end position="398"/>
    </location>
</feature>
<accession>A0A8H4R096</accession>
<evidence type="ECO:0000256" key="6">
    <source>
        <dbReference type="ARBA" id="ARBA00022777"/>
    </source>
</evidence>
<dbReference type="GO" id="GO:0005737">
    <property type="term" value="C:cytoplasm"/>
    <property type="evidence" value="ECO:0007669"/>
    <property type="project" value="TreeGrafter"/>
</dbReference>
<evidence type="ECO:0000256" key="7">
    <source>
        <dbReference type="ARBA" id="ARBA00022840"/>
    </source>
</evidence>
<feature type="compositionally biased region" description="Polar residues" evidence="11">
    <location>
        <begin position="662"/>
        <end position="684"/>
    </location>
</feature>
<feature type="compositionally biased region" description="Polar residues" evidence="11">
    <location>
        <begin position="327"/>
        <end position="356"/>
    </location>
</feature>
<evidence type="ECO:0000256" key="5">
    <source>
        <dbReference type="ARBA" id="ARBA00022741"/>
    </source>
</evidence>
<dbReference type="AlphaFoldDB" id="A0A8H4R096"/>
<dbReference type="Gene3D" id="3.30.200.20">
    <property type="entry name" value="Phosphorylase Kinase, domain 1"/>
    <property type="match status" value="1"/>
</dbReference>
<evidence type="ECO:0000313" key="14">
    <source>
        <dbReference type="Proteomes" id="UP000521872"/>
    </source>
</evidence>
<comment type="catalytic activity">
    <reaction evidence="9">
        <text>L-seryl-[protein] + ATP = O-phospho-L-seryl-[protein] + ADP + H(+)</text>
        <dbReference type="Rhea" id="RHEA:17989"/>
        <dbReference type="Rhea" id="RHEA-COMP:9863"/>
        <dbReference type="Rhea" id="RHEA-COMP:11604"/>
        <dbReference type="ChEBI" id="CHEBI:15378"/>
        <dbReference type="ChEBI" id="CHEBI:29999"/>
        <dbReference type="ChEBI" id="CHEBI:30616"/>
        <dbReference type="ChEBI" id="CHEBI:83421"/>
        <dbReference type="ChEBI" id="CHEBI:456216"/>
        <dbReference type="EC" id="2.7.11.1"/>
    </reaction>
</comment>
<evidence type="ECO:0000313" key="13">
    <source>
        <dbReference type="EMBL" id="KAF4620468.1"/>
    </source>
</evidence>
<gene>
    <name evidence="13" type="ORF">D9613_000622</name>
</gene>
<keyword evidence="3" id="KW-0723">Serine/threonine-protein kinase</keyword>
<evidence type="ECO:0000256" key="10">
    <source>
        <dbReference type="PROSITE-ProRule" id="PRU10141"/>
    </source>
</evidence>
<dbReference type="Proteomes" id="UP000521872">
    <property type="component" value="Unassembled WGS sequence"/>
</dbReference>
<evidence type="ECO:0000256" key="8">
    <source>
        <dbReference type="ARBA" id="ARBA00047899"/>
    </source>
</evidence>
<evidence type="ECO:0000259" key="12">
    <source>
        <dbReference type="PROSITE" id="PS50011"/>
    </source>
</evidence>
<dbReference type="PANTHER" id="PTHR48012:SF21">
    <property type="entry name" value="PH DOMAIN-CONTAINING PROTEIN"/>
    <property type="match status" value="1"/>
</dbReference>
<dbReference type="SMART" id="SM00220">
    <property type="entry name" value="S_TKc"/>
    <property type="match status" value="1"/>
</dbReference>
<dbReference type="InterPro" id="IPR017441">
    <property type="entry name" value="Protein_kinase_ATP_BS"/>
</dbReference>
<proteinExistence type="inferred from homology"/>
<keyword evidence="14" id="KW-1185">Reference proteome</keyword>
<dbReference type="FunFam" id="1.10.510.10:FF:000499">
    <property type="entry name" value="Serine/threonine-protein kinase KIC1"/>
    <property type="match status" value="1"/>
</dbReference>
<dbReference type="InterPro" id="IPR008271">
    <property type="entry name" value="Ser/Thr_kinase_AS"/>
</dbReference>
<dbReference type="PROSITE" id="PS50011">
    <property type="entry name" value="PROTEIN_KINASE_DOM"/>
    <property type="match status" value="1"/>
</dbReference>
<dbReference type="EMBL" id="JAACJL010000015">
    <property type="protein sequence ID" value="KAF4620468.1"/>
    <property type="molecule type" value="Genomic_DNA"/>
</dbReference>
<comment type="caution">
    <text evidence="13">The sequence shown here is derived from an EMBL/GenBank/DDBJ whole genome shotgun (WGS) entry which is preliminary data.</text>
</comment>
<comment type="similarity">
    <text evidence="1">Belongs to the protein kinase superfamily. STE Ser/Thr protein kinase family. STE20 subfamily.</text>
</comment>
<dbReference type="SUPFAM" id="SSF56112">
    <property type="entry name" value="Protein kinase-like (PK-like)"/>
    <property type="match status" value="1"/>
</dbReference>
<sequence>MSQPSVHHLFQRLETIGKGAYGSVHKGKHIPTGNIVALKIINLDTSDDDVGDIQREVALLSQLRDAPNVTKYYGCFLDGPRVWIAMELAHGGSVLSLMKASKDGCIEEKYVAVIIREVLVALAYLHKVPVIHRDMKAANVLITATGKVMICDFGVSALLATTSSKRNTLTGTPYWMAPEVVQTVPAYDTKADIWSLGIMIYEMIKGTPPHSNLDKFQVMDLIPRIKPPRLSETEGGKDMRDFMSFCLKESPLERLPADELIKTKWIKSTSKVPVSILKDLVLRLQQAGPRASLAEPLDWEKGELNSPPEDLNWEFDTIRGTHAETGLESNSANLEEPTDTNPQATLRGQPSTNLPSSLRHLFEENGLNPQENPQSVAKLPARVSPSSLPEEEERRPVDEVTDFETTDFAIVNYGPNGQHEMTEAIGLSPPTDNDHPPPVLESIGKEVAEQSFFQHSHDTYPQERSIARTGNLPDEFGEPISSPYDMIETLRRDDPDLASPSSFHFPRPSRLDIPSQLARTQTVPYSPAIHHQTSTSLDNAPAHQNEDIVLGHSLSRSRSSTYSPPYPAATNFETKVALDSSTRKFNDGNTTLHYSNRGVPGLKDVLKIPSLTSGHHMGLSDLLPPSPSVAVNHGRSLPLPSSLASSSLSAYTTDGGSESGQDHISSTHRSTQPSRTQLFSEQNSLGEPVLAQSPLDYTSLILDESHNFEINRTVTTLAQWLATIEYGLNSMLDNAIEEENDTDFGDSSVYLASKQGINLDNA</sequence>
<dbReference type="InterPro" id="IPR000719">
    <property type="entry name" value="Prot_kinase_dom"/>
</dbReference>